<dbReference type="Proteomes" id="UP000198287">
    <property type="component" value="Unassembled WGS sequence"/>
</dbReference>
<name>A0A226F6D3_FOLCA</name>
<dbReference type="PROSITE" id="PS00028">
    <property type="entry name" value="ZINC_FINGER_C2H2_1"/>
    <property type="match status" value="2"/>
</dbReference>
<keyword evidence="1" id="KW-0863">Zinc-finger</keyword>
<sequence length="497" mass="55596">MYRFDRGKGEWVELNKNQQQALGLVDNVGGAKNAQNKVVHVMEVEKMVLIRGGKLRPMKKEYFPLTSTGDLNLNDVKDGDYLFTVRKNGQTGEEIGVKVTKADVIKDCKAKIYSIFAILWKDFQGRVRDITLGFSCYRDATRAAAGAIKNAYALNSCSILEHMDPRLTAVREDVVIFPVFGCNYNDGVQLKQHRKNRDNLPGSNKSEESSYILRNISGKIDALIDSIISHYKQPVDDDDDEEEIIVKVVPKFKSSSSHPKKFKCNKEGCEVSCTTPSELKIHSAVHDDARNFKCELCPASFKFPSSLAKHNTAKHGSGSLPLTSSAKTQHKPKFIRAVPTATIVSPSTQPDRKMKFTGVPNKRQLNLSTASDVIPPKTSNPPHSLVYSHSSSVIPTGDIVHQINDLRQKNDNLRGENDNLRGENNNLRGENNNLRGENDNLRGENNNLQETIESNKNKWGKERSKLNLELAKFRKLVKSMVPDKRVPLCSLTNSSHK</sequence>
<comment type="caution">
    <text evidence="4">The sequence shown here is derived from an EMBL/GenBank/DDBJ whole genome shotgun (WGS) entry which is preliminary data.</text>
</comment>
<feature type="domain" description="C2H2-type" evidence="3">
    <location>
        <begin position="292"/>
        <end position="315"/>
    </location>
</feature>
<feature type="compositionally biased region" description="Basic and acidic residues" evidence="2">
    <location>
        <begin position="410"/>
        <end position="421"/>
    </location>
</feature>
<dbReference type="InterPro" id="IPR013087">
    <property type="entry name" value="Znf_C2H2_type"/>
</dbReference>
<feature type="compositionally biased region" description="Low complexity" evidence="2">
    <location>
        <begin position="422"/>
        <end position="435"/>
    </location>
</feature>
<dbReference type="PROSITE" id="PS50157">
    <property type="entry name" value="ZINC_FINGER_C2H2_2"/>
    <property type="match status" value="1"/>
</dbReference>
<evidence type="ECO:0000313" key="4">
    <source>
        <dbReference type="EMBL" id="OXA64436.1"/>
    </source>
</evidence>
<gene>
    <name evidence="4" type="ORF">Fcan01_02036</name>
</gene>
<dbReference type="GO" id="GO:0008270">
    <property type="term" value="F:zinc ion binding"/>
    <property type="evidence" value="ECO:0007669"/>
    <property type="project" value="UniProtKB-KW"/>
</dbReference>
<dbReference type="InterPro" id="IPR036236">
    <property type="entry name" value="Znf_C2H2_sf"/>
</dbReference>
<dbReference type="Pfam" id="PF00096">
    <property type="entry name" value="zf-C2H2"/>
    <property type="match status" value="1"/>
</dbReference>
<evidence type="ECO:0000313" key="5">
    <source>
        <dbReference type="Proteomes" id="UP000198287"/>
    </source>
</evidence>
<dbReference type="Gene3D" id="3.30.160.60">
    <property type="entry name" value="Classic Zinc Finger"/>
    <property type="match status" value="1"/>
</dbReference>
<reference evidence="4 5" key="1">
    <citation type="submission" date="2015-12" db="EMBL/GenBank/DDBJ databases">
        <title>The genome of Folsomia candida.</title>
        <authorList>
            <person name="Faddeeva A."/>
            <person name="Derks M.F."/>
            <person name="Anvar Y."/>
            <person name="Smit S."/>
            <person name="Van Straalen N."/>
            <person name="Roelofs D."/>
        </authorList>
    </citation>
    <scope>NUCLEOTIDE SEQUENCE [LARGE SCALE GENOMIC DNA]</scope>
    <source>
        <strain evidence="4 5">VU population</strain>
        <tissue evidence="4">Whole body</tissue>
    </source>
</reference>
<dbReference type="EMBL" id="LNIX01000001">
    <property type="protein sequence ID" value="OXA64436.1"/>
    <property type="molecule type" value="Genomic_DNA"/>
</dbReference>
<keyword evidence="5" id="KW-1185">Reference proteome</keyword>
<evidence type="ECO:0000256" key="2">
    <source>
        <dbReference type="SAM" id="MobiDB-lite"/>
    </source>
</evidence>
<dbReference type="Gene3D" id="1.20.5.340">
    <property type="match status" value="1"/>
</dbReference>
<dbReference type="SUPFAM" id="SSF57667">
    <property type="entry name" value="beta-beta-alpha zinc fingers"/>
    <property type="match status" value="1"/>
</dbReference>
<evidence type="ECO:0000259" key="3">
    <source>
        <dbReference type="PROSITE" id="PS50157"/>
    </source>
</evidence>
<proteinExistence type="predicted"/>
<organism evidence="4 5">
    <name type="scientific">Folsomia candida</name>
    <name type="common">Springtail</name>
    <dbReference type="NCBI Taxonomy" id="158441"/>
    <lineage>
        <taxon>Eukaryota</taxon>
        <taxon>Metazoa</taxon>
        <taxon>Ecdysozoa</taxon>
        <taxon>Arthropoda</taxon>
        <taxon>Hexapoda</taxon>
        <taxon>Collembola</taxon>
        <taxon>Entomobryomorpha</taxon>
        <taxon>Isotomoidea</taxon>
        <taxon>Isotomidae</taxon>
        <taxon>Proisotominae</taxon>
        <taxon>Folsomia</taxon>
    </lineage>
</organism>
<protein>
    <submittedName>
        <fullName evidence="4">Zinc finger protein ZIC 3</fullName>
    </submittedName>
</protein>
<feature type="region of interest" description="Disordered" evidence="2">
    <location>
        <begin position="410"/>
        <end position="446"/>
    </location>
</feature>
<dbReference type="AlphaFoldDB" id="A0A226F6D3"/>
<keyword evidence="1" id="KW-0862">Zinc</keyword>
<accession>A0A226F6D3</accession>
<keyword evidence="1" id="KW-0479">Metal-binding</keyword>
<evidence type="ECO:0000256" key="1">
    <source>
        <dbReference type="PROSITE-ProRule" id="PRU00042"/>
    </source>
</evidence>
<dbReference type="SMART" id="SM00355">
    <property type="entry name" value="ZnF_C2H2"/>
    <property type="match status" value="2"/>
</dbReference>